<dbReference type="EMBL" id="JACWMS010000002">
    <property type="protein sequence ID" value="MBD1320417.1"/>
    <property type="molecule type" value="Genomic_DNA"/>
</dbReference>
<keyword evidence="1" id="KW-0285">Flavoprotein</keyword>
<dbReference type="InterPro" id="IPR051799">
    <property type="entry name" value="NADH_flavin_oxidoreductase"/>
</dbReference>
<evidence type="ECO:0000256" key="1">
    <source>
        <dbReference type="ARBA" id="ARBA00022630"/>
    </source>
</evidence>
<evidence type="ECO:0000313" key="6">
    <source>
        <dbReference type="Proteomes" id="UP000602395"/>
    </source>
</evidence>
<evidence type="ECO:0000313" key="5">
    <source>
        <dbReference type="EMBL" id="MBD1320417.1"/>
    </source>
</evidence>
<evidence type="ECO:0000256" key="3">
    <source>
        <dbReference type="SAM" id="MobiDB-lite"/>
    </source>
</evidence>
<feature type="domain" description="NADH:flavin oxidoreductase/NADH oxidase N-terminal" evidence="4">
    <location>
        <begin position="37"/>
        <end position="273"/>
    </location>
</feature>
<dbReference type="InterPro" id="IPR001155">
    <property type="entry name" value="OxRdtase_FMN_N"/>
</dbReference>
<reference evidence="5 6" key="1">
    <citation type="submission" date="2020-09" db="EMBL/GenBank/DDBJ databases">
        <title>Novel species in genus Gordonia.</title>
        <authorList>
            <person name="Zhang G."/>
        </authorList>
    </citation>
    <scope>NUCLEOTIDE SEQUENCE [LARGE SCALE GENOMIC DNA]</scope>
    <source>
        <strain evidence="5 6">ON-33</strain>
    </source>
</reference>
<keyword evidence="2" id="KW-0560">Oxidoreductase</keyword>
<proteinExistence type="predicted"/>
<feature type="region of interest" description="Disordered" evidence="3">
    <location>
        <begin position="1"/>
        <end position="38"/>
    </location>
</feature>
<dbReference type="SUPFAM" id="SSF51395">
    <property type="entry name" value="FMN-linked oxidoreductases"/>
    <property type="match status" value="1"/>
</dbReference>
<gene>
    <name evidence="5" type="ORF">IDF66_12570</name>
</gene>
<dbReference type="InterPro" id="IPR013785">
    <property type="entry name" value="Aldolase_TIM"/>
</dbReference>
<keyword evidence="6" id="KW-1185">Reference proteome</keyword>
<organism evidence="5 6">
    <name type="scientific">Gordonia hankookensis</name>
    <dbReference type="NCBI Taxonomy" id="589403"/>
    <lineage>
        <taxon>Bacteria</taxon>
        <taxon>Bacillati</taxon>
        <taxon>Actinomycetota</taxon>
        <taxon>Actinomycetes</taxon>
        <taxon>Mycobacteriales</taxon>
        <taxon>Gordoniaceae</taxon>
        <taxon>Gordonia</taxon>
    </lineage>
</organism>
<evidence type="ECO:0000256" key="2">
    <source>
        <dbReference type="ARBA" id="ARBA00023002"/>
    </source>
</evidence>
<dbReference type="PANTHER" id="PTHR43656:SF2">
    <property type="entry name" value="BINDING OXIDOREDUCTASE, PUTATIVE (AFU_ORTHOLOGUE AFUA_2G08260)-RELATED"/>
    <property type="match status" value="1"/>
</dbReference>
<dbReference type="CDD" id="cd02803">
    <property type="entry name" value="OYE_like_FMN_family"/>
    <property type="match status" value="1"/>
</dbReference>
<dbReference type="Pfam" id="PF00724">
    <property type="entry name" value="Oxidored_FMN"/>
    <property type="match status" value="1"/>
</dbReference>
<dbReference type="Proteomes" id="UP000602395">
    <property type="component" value="Unassembled WGS sequence"/>
</dbReference>
<protein>
    <submittedName>
        <fullName evidence="5">NADH:flavin oxidoreductase</fullName>
    </submittedName>
</protein>
<evidence type="ECO:0000259" key="4">
    <source>
        <dbReference type="Pfam" id="PF00724"/>
    </source>
</evidence>
<comment type="caution">
    <text evidence="5">The sequence shown here is derived from an EMBL/GenBank/DDBJ whole genome shotgun (WGS) entry which is preliminary data.</text>
</comment>
<dbReference type="Gene3D" id="3.20.20.70">
    <property type="entry name" value="Aldolase class I"/>
    <property type="match status" value="1"/>
</dbReference>
<dbReference type="PANTHER" id="PTHR43656">
    <property type="entry name" value="BINDING OXIDOREDUCTASE, PUTATIVE (AFU_ORTHOLOGUE AFUA_2G08260)-RELATED"/>
    <property type="match status" value="1"/>
</dbReference>
<accession>A0ABR7WEX3</accession>
<sequence>MPAPRHGSAPEHGRITPHLTTSRPEESPVLANSPPDVFEPARLGPITLRNRIIRSATFEGRTPRSLVTDDLIEFHRRPAAGGVGMTTVAYCAVAPEGRTQRGQIWMRPEAVDGLRSLTDTIHAEGAAASAQIGHAGPVANPRSTRSAALAPSAMLSPMSLRRIHAATEDDIIRIVGAHATAAEYAVDSGFDAVELHFGHNYLASSFLSPRLNKRTDSYGGTLVNRARLAREAARAVRDAVGDRIAITAKLNMDDGVAGGFWVDEAIQVARWLESDGSLDALTLTMGSSLLNPMYLFKGDAPIRDFAAAMPQPIRAGVRTVGKFFIKEYPYQPLFMLEQARQIRAAVRMPLVLLGGVTDRSGMDRALSEGFDFVAMARALLREPELVNRIRAESDSQSLCIHCNKCMPTIFTGARCVLADPA</sequence>
<name>A0ABR7WEX3_9ACTN</name>